<accession>A0AAV8SU69</accession>
<protein>
    <recommendedName>
        <fullName evidence="4">ARM repeat superfamily protein</fullName>
    </recommendedName>
</protein>
<evidence type="ECO:0008006" key="4">
    <source>
        <dbReference type="Google" id="ProtNLM"/>
    </source>
</evidence>
<sequence length="865" mass="95761">MFNFEGFIPKLCQFAQEEGENERSRSLCSAGLQALSSMVWFMGQHSHISVEFDNVVSVVLENYGGKDKNLDNLGTEKQGSQCRWVQEVLKTKGHMPPSADAFSKVPSWETIFNEKGEINVTAEDAQNPCFWSRVCLNNMAKLGKEVSTVRRVLESLFLYFDNGNLWSLDHGLAFPVLKDMQFLMDNSGQNMHLLLSILIKHLDHKNVLKQPQMQLDVVEVTASLAQLAKTEPSVAIIGAVSDVMRHLRKSMHCSLDDKNLGSDAKEWNKNFRESVDKFLVELCIKVGDACSVLDVMAVMLENISNVTVIARTTISAVYRTAQIIASIPNLSYLNKTFPEALFHHLLPAMVHPDHETRIGAHRIFSIVLVPSSVFPRPSSISPHSKKGADHLRTLSRTVSVFSSSAALFEKLTKDKSSTGENAYQENKENIVLDNGKNSNGMLNKLKSSYSRVYSSNNPMLSSTTDEKSTSNTNKESEVGSLRLSSRQISVLLSSIWAQSISPANLPQNYEAIAHTFSLVLLFSRGKNSSHEALTQSFQLAFSLRNMALNKGGPLPPARRRSLFTLATSMILFSSKAFNIVSLVYCAKDMLTEKAVDPFLQLVEDCKLQAVDTSGFSTEAYGSKADDNDALKSLSQIDISGDQSNEFLAAEILKSLDNLTDSKASNLRDQLLAEFSPDDGCGFEAQLLTDKPIKRNKVNWKDESHTAGAMGFAIDETFQDSSESQTNPQMELVSQSSDLLSVNQLIESVIDTVQVGRMSVTAPNVPYKEMALQCETLRVGKQQKMSHVMSSQMKQESLVNFSLQNHSDEVQKVGNPSLDQKSDGNSQRPPAVSVPRQCATEFQHHPNFLRLPASSPYDHFLKAAGC</sequence>
<name>A0AAV8SU69_9ROSI</name>
<feature type="region of interest" description="Disordered" evidence="1">
    <location>
        <begin position="454"/>
        <end position="478"/>
    </location>
</feature>
<dbReference type="PANTHER" id="PTHR46087:SF9">
    <property type="entry name" value="ARM REPEAT SUPERFAMILY PROTEIN"/>
    <property type="match status" value="1"/>
</dbReference>
<dbReference type="InterPro" id="IPR055296">
    <property type="entry name" value="SRL2-like"/>
</dbReference>
<dbReference type="InterPro" id="IPR016024">
    <property type="entry name" value="ARM-type_fold"/>
</dbReference>
<feature type="compositionally biased region" description="Polar residues" evidence="1">
    <location>
        <begin position="816"/>
        <end position="827"/>
    </location>
</feature>
<dbReference type="EMBL" id="JAIWQS010000009">
    <property type="protein sequence ID" value="KAJ8755585.1"/>
    <property type="molecule type" value="Genomic_DNA"/>
</dbReference>
<keyword evidence="3" id="KW-1185">Reference proteome</keyword>
<gene>
    <name evidence="2" type="ORF">K2173_022164</name>
</gene>
<evidence type="ECO:0000313" key="2">
    <source>
        <dbReference type="EMBL" id="KAJ8755585.1"/>
    </source>
</evidence>
<proteinExistence type="predicted"/>
<feature type="region of interest" description="Disordered" evidence="1">
    <location>
        <begin position="810"/>
        <end position="835"/>
    </location>
</feature>
<evidence type="ECO:0000313" key="3">
    <source>
        <dbReference type="Proteomes" id="UP001159364"/>
    </source>
</evidence>
<feature type="compositionally biased region" description="Polar residues" evidence="1">
    <location>
        <begin position="454"/>
        <end position="473"/>
    </location>
</feature>
<dbReference type="AlphaFoldDB" id="A0AAV8SU69"/>
<dbReference type="Proteomes" id="UP001159364">
    <property type="component" value="Linkage Group LG09"/>
</dbReference>
<dbReference type="SUPFAM" id="SSF48371">
    <property type="entry name" value="ARM repeat"/>
    <property type="match status" value="1"/>
</dbReference>
<evidence type="ECO:0000256" key="1">
    <source>
        <dbReference type="SAM" id="MobiDB-lite"/>
    </source>
</evidence>
<comment type="caution">
    <text evidence="2">The sequence shown here is derived from an EMBL/GenBank/DDBJ whole genome shotgun (WGS) entry which is preliminary data.</text>
</comment>
<organism evidence="2 3">
    <name type="scientific">Erythroxylum novogranatense</name>
    <dbReference type="NCBI Taxonomy" id="1862640"/>
    <lineage>
        <taxon>Eukaryota</taxon>
        <taxon>Viridiplantae</taxon>
        <taxon>Streptophyta</taxon>
        <taxon>Embryophyta</taxon>
        <taxon>Tracheophyta</taxon>
        <taxon>Spermatophyta</taxon>
        <taxon>Magnoliopsida</taxon>
        <taxon>eudicotyledons</taxon>
        <taxon>Gunneridae</taxon>
        <taxon>Pentapetalae</taxon>
        <taxon>rosids</taxon>
        <taxon>fabids</taxon>
        <taxon>Malpighiales</taxon>
        <taxon>Erythroxylaceae</taxon>
        <taxon>Erythroxylum</taxon>
    </lineage>
</organism>
<reference evidence="2 3" key="1">
    <citation type="submission" date="2021-09" db="EMBL/GenBank/DDBJ databases">
        <title>Genomic insights and catalytic innovation underlie evolution of tropane alkaloids biosynthesis.</title>
        <authorList>
            <person name="Wang Y.-J."/>
            <person name="Tian T."/>
            <person name="Huang J.-P."/>
            <person name="Huang S.-X."/>
        </authorList>
    </citation>
    <scope>NUCLEOTIDE SEQUENCE [LARGE SCALE GENOMIC DNA]</scope>
    <source>
        <strain evidence="2">KIB-2018</strain>
        <tissue evidence="2">Leaf</tissue>
    </source>
</reference>
<dbReference type="PANTHER" id="PTHR46087">
    <property type="entry name" value="PUTATIVE, EXPRESSED-RELATED"/>
    <property type="match status" value="1"/>
</dbReference>